<evidence type="ECO:0000256" key="3">
    <source>
        <dbReference type="ARBA" id="ARBA00006743"/>
    </source>
</evidence>
<evidence type="ECO:0000256" key="8">
    <source>
        <dbReference type="RuleBase" id="RU003862"/>
    </source>
</evidence>
<reference evidence="9" key="1">
    <citation type="submission" date="2024-02" db="EMBL/GenBank/DDBJ databases">
        <title>Tomenella chthoni gen. nov. sp. nov., a member of the family Jonesiaceae isolated from bat guano.</title>
        <authorList>
            <person name="Miller S.L."/>
            <person name="King J."/>
            <person name="Sankaranarayanan K."/>
            <person name="Lawson P.A."/>
        </authorList>
    </citation>
    <scope>NUCLEOTIDE SEQUENCE</scope>
    <source>
        <strain evidence="9">BS-20</strain>
    </source>
</reference>
<proteinExistence type="inferred from homology"/>
<protein>
    <recommendedName>
        <fullName evidence="8">Methylenetetrahydrofolate reductase</fullName>
    </recommendedName>
</protein>
<dbReference type="GO" id="GO:0035999">
    <property type="term" value="P:tetrahydrofolate interconversion"/>
    <property type="evidence" value="ECO:0007669"/>
    <property type="project" value="TreeGrafter"/>
</dbReference>
<dbReference type="GO" id="GO:0005829">
    <property type="term" value="C:cytosol"/>
    <property type="evidence" value="ECO:0007669"/>
    <property type="project" value="TreeGrafter"/>
</dbReference>
<dbReference type="AlphaFoldDB" id="A0AAU7DV74"/>
<dbReference type="PANTHER" id="PTHR45754">
    <property type="entry name" value="METHYLENETETRAHYDROFOLATE REDUCTASE"/>
    <property type="match status" value="1"/>
</dbReference>
<dbReference type="Pfam" id="PF02219">
    <property type="entry name" value="MTHFR"/>
    <property type="match status" value="1"/>
</dbReference>
<keyword evidence="4 8" id="KW-0285">Flavoprotein</keyword>
<keyword evidence="6 8" id="KW-0560">Oxidoreductase</keyword>
<dbReference type="PANTHER" id="PTHR45754:SF3">
    <property type="entry name" value="METHYLENETETRAHYDROFOLATE REDUCTASE (NADPH)"/>
    <property type="match status" value="1"/>
</dbReference>
<evidence type="ECO:0000256" key="6">
    <source>
        <dbReference type="ARBA" id="ARBA00023002"/>
    </source>
</evidence>
<dbReference type="GO" id="GO:0106312">
    <property type="term" value="F:methylenetetrahydrofolate reductase (NADH) activity"/>
    <property type="evidence" value="ECO:0007669"/>
    <property type="project" value="UniProtKB-EC"/>
</dbReference>
<dbReference type="GO" id="GO:0009086">
    <property type="term" value="P:methionine biosynthetic process"/>
    <property type="evidence" value="ECO:0007669"/>
    <property type="project" value="TreeGrafter"/>
</dbReference>
<name>A0AAU7DV74_9MICO</name>
<dbReference type="InterPro" id="IPR003171">
    <property type="entry name" value="Mehydrof_redctse-like"/>
</dbReference>
<evidence type="ECO:0000256" key="7">
    <source>
        <dbReference type="ARBA" id="ARBA00048628"/>
    </source>
</evidence>
<comment type="cofactor">
    <cofactor evidence="1 8">
        <name>FAD</name>
        <dbReference type="ChEBI" id="CHEBI:57692"/>
    </cofactor>
</comment>
<dbReference type="InterPro" id="IPR029041">
    <property type="entry name" value="FAD-linked_oxidoreductase-like"/>
</dbReference>
<dbReference type="SUPFAM" id="SSF51730">
    <property type="entry name" value="FAD-linked oxidoreductase"/>
    <property type="match status" value="1"/>
</dbReference>
<evidence type="ECO:0000256" key="4">
    <source>
        <dbReference type="ARBA" id="ARBA00022630"/>
    </source>
</evidence>
<gene>
    <name evidence="9" type="ORF">V5R04_13185</name>
</gene>
<keyword evidence="5 8" id="KW-0274">FAD</keyword>
<dbReference type="GO" id="GO:0071949">
    <property type="term" value="F:FAD binding"/>
    <property type="evidence" value="ECO:0007669"/>
    <property type="project" value="TreeGrafter"/>
</dbReference>
<sequence>MASIEAPTLVNAHSRPTISFEIMPPRNPEIAPKFWATARRLAAAQPDFISVTYGAAGTDRDTSQAVVKRITEQTSILPIAHLTCVGTSRSNVADTIAEFLSAGARTFLALRGDPPKDQPDWQPPADGVHSSKELIGLVREVESKRCRANAASALRSAAKPLTIAVATFLDGNSASGTTREQEIEHLYEKQVAGANFAITQLFFNASSYVEFVSAARAAGVTIPILAGILPTTDPARLRRVAELTGVAAPQELLDQLDAITDPAERYRTGLQFAINLSQEVLRLGAPGLHIYTFNQSDAAIDLLEALNLGPQTTPFEEAFPSEFTALEDQSALATTR</sequence>
<evidence type="ECO:0000256" key="5">
    <source>
        <dbReference type="ARBA" id="ARBA00022827"/>
    </source>
</evidence>
<dbReference type="EMBL" id="CP146203">
    <property type="protein sequence ID" value="XBH21156.1"/>
    <property type="molecule type" value="Genomic_DNA"/>
</dbReference>
<evidence type="ECO:0000313" key="9">
    <source>
        <dbReference type="EMBL" id="XBH21156.1"/>
    </source>
</evidence>
<comment type="pathway">
    <text evidence="2 8">One-carbon metabolism; tetrahydrofolate interconversion.</text>
</comment>
<accession>A0AAU7DV74</accession>
<evidence type="ECO:0000256" key="2">
    <source>
        <dbReference type="ARBA" id="ARBA00004777"/>
    </source>
</evidence>
<evidence type="ECO:0000256" key="1">
    <source>
        <dbReference type="ARBA" id="ARBA00001974"/>
    </source>
</evidence>
<comment type="catalytic activity">
    <reaction evidence="7">
        <text>(6S)-5-methyl-5,6,7,8-tetrahydrofolate + NAD(+) = (6R)-5,10-methylene-5,6,7,8-tetrahydrofolate + NADH + H(+)</text>
        <dbReference type="Rhea" id="RHEA:19821"/>
        <dbReference type="ChEBI" id="CHEBI:15378"/>
        <dbReference type="ChEBI" id="CHEBI:15636"/>
        <dbReference type="ChEBI" id="CHEBI:18608"/>
        <dbReference type="ChEBI" id="CHEBI:57540"/>
        <dbReference type="ChEBI" id="CHEBI:57945"/>
        <dbReference type="EC" id="1.5.1.54"/>
    </reaction>
    <physiologicalReaction direction="right-to-left" evidence="7">
        <dbReference type="Rhea" id="RHEA:19823"/>
    </physiologicalReaction>
</comment>
<dbReference type="CDD" id="cd00537">
    <property type="entry name" value="MTHFR"/>
    <property type="match status" value="1"/>
</dbReference>
<organism evidence="9">
    <name type="scientific">Jonesiaceae bacterium BS-20</name>
    <dbReference type="NCBI Taxonomy" id="3120821"/>
    <lineage>
        <taxon>Bacteria</taxon>
        <taxon>Bacillati</taxon>
        <taxon>Actinomycetota</taxon>
        <taxon>Actinomycetes</taxon>
        <taxon>Micrococcales</taxon>
        <taxon>Jonesiaceae</taxon>
    </lineage>
</organism>
<comment type="similarity">
    <text evidence="3 8">Belongs to the methylenetetrahydrofolate reductase family.</text>
</comment>
<dbReference type="Gene3D" id="3.20.20.220">
    <property type="match status" value="1"/>
</dbReference>